<dbReference type="SUPFAM" id="SSF50692">
    <property type="entry name" value="ADC-like"/>
    <property type="match status" value="1"/>
</dbReference>
<evidence type="ECO:0000256" key="4">
    <source>
        <dbReference type="ARBA" id="ARBA00022723"/>
    </source>
</evidence>
<dbReference type="Pfam" id="PF18364">
    <property type="entry name" value="Molybdopterin_N"/>
    <property type="match status" value="1"/>
</dbReference>
<evidence type="ECO:0000259" key="8">
    <source>
        <dbReference type="Pfam" id="PF01568"/>
    </source>
</evidence>
<dbReference type="PANTHER" id="PTHR43742">
    <property type="entry name" value="TRIMETHYLAMINE-N-OXIDE REDUCTASE"/>
    <property type="match status" value="1"/>
</dbReference>
<protein>
    <submittedName>
        <fullName evidence="10">Molybdopterin-dependent oxidoreductase</fullName>
    </submittedName>
</protein>
<dbReference type="EMBL" id="JBBEGN010000007">
    <property type="protein sequence ID" value="MEJ2869250.1"/>
    <property type="molecule type" value="Genomic_DNA"/>
</dbReference>
<feature type="domain" description="Molybdopterin oxidoreductase N-terminal" evidence="9">
    <location>
        <begin position="4"/>
        <end position="40"/>
    </location>
</feature>
<reference evidence="10 11" key="1">
    <citation type="submission" date="2024-03" db="EMBL/GenBank/DDBJ databases">
        <title>Actinomycetospora sp. OC33-EN08, a novel actinomycete isolated from wild orchid (Aerides multiflora).</title>
        <authorList>
            <person name="Suriyachadkun C."/>
        </authorList>
    </citation>
    <scope>NUCLEOTIDE SEQUENCE [LARGE SCALE GENOMIC DNA]</scope>
    <source>
        <strain evidence="10 11">OC33-EN08</strain>
    </source>
</reference>
<dbReference type="InterPro" id="IPR006655">
    <property type="entry name" value="Mopterin_OxRdtase_prok_CS"/>
</dbReference>
<dbReference type="InterPro" id="IPR050612">
    <property type="entry name" value="Prok_Mopterin_Oxidored"/>
</dbReference>
<dbReference type="InterPro" id="IPR006656">
    <property type="entry name" value="Mopterin_OxRdtase"/>
</dbReference>
<dbReference type="RefSeq" id="WP_337695828.1">
    <property type="nucleotide sequence ID" value="NZ_JBBEGN010000007.1"/>
</dbReference>
<dbReference type="InterPro" id="IPR041954">
    <property type="entry name" value="CT_DMSOR/BSOR/TMAOR"/>
</dbReference>
<sequence length="746" mass="80419">MSRTASHWGVYDVGADGTARGMPEDPHPSPLVGGLPELVHSDLRIDRPHVREGWLHRRDRAGRGAERFVPVDWDTALELVADELTRVRAEHGNEGIYGGCYGWASAGRLHHAPSTLKRFLAGFGGYVDKVGNHSFGAALAVMPHVLGRSDVPNLTPTWPEVVEHTELVVMFGGAHLKNSAVDPGGALEHTGADWFERAHAAGVRFVNVSPSREDVTAAVDPEWLPVRPGTDVALMLGLVHTLLDDGSVDREFLARCTDGFETFERSLAGHDADWAAGVTGLPAVRIRELARRMAAHRTLVTTSWSVQRAQHGEQPPWMTVALAAVLGGIGLPGQGFGLGFGSIRGNVVPRTEPVPRPTLPLGKNPVDIAIPVGRFADLLLHPGEELEYAGGRITLPDVRLLYSAGGNPFHHNANLNRLLTGWRRLETVVVHEQFWNPPAVFADIVLPATTTMERNDVLATEFAPEWRAMYRVCPPHAQARNDLDVFAELADRLGFGPDYHEGRDEMGWLRHLYDVAADRARVAGYEPPGFDEFWTTGRCVFPAPPASPLFSDFRADPVAHPLATSSGRIQITSPTIAGFGHADQPGHPTWHEPDEWLGAARPGELHLLSNQPAARLHSQLDPSSGSRATKIGGREPLRIARVDAEARGIADGDTVRVSNARGAFYAGARLTDDLTPGVLSIATGAWYDPAEPGVPGTPDKHGTPNVVTADSGSSRLGQAPVAQSVLVEVERVEDAPAVTAFAGARV</sequence>
<name>A0ABU8MRG3_9PSEU</name>
<comment type="cofactor">
    <cofactor evidence="1">
        <name>Mo-bis(molybdopterin guanine dinucleotide)</name>
        <dbReference type="ChEBI" id="CHEBI:60539"/>
    </cofactor>
</comment>
<feature type="domain" description="Molybdopterin oxidoreductase" evidence="7">
    <location>
        <begin position="44"/>
        <end position="492"/>
    </location>
</feature>
<evidence type="ECO:0000259" key="9">
    <source>
        <dbReference type="Pfam" id="PF18364"/>
    </source>
</evidence>
<dbReference type="PROSITE" id="PS00932">
    <property type="entry name" value="MOLYBDOPTERIN_PROK_3"/>
    <property type="match status" value="1"/>
</dbReference>
<evidence type="ECO:0000256" key="1">
    <source>
        <dbReference type="ARBA" id="ARBA00001942"/>
    </source>
</evidence>
<dbReference type="InterPro" id="IPR041460">
    <property type="entry name" value="Molybdopterin_N"/>
</dbReference>
<proteinExistence type="inferred from homology"/>
<evidence type="ECO:0000313" key="11">
    <source>
        <dbReference type="Proteomes" id="UP001385809"/>
    </source>
</evidence>
<keyword evidence="3" id="KW-0500">Molybdenum</keyword>
<keyword evidence="6" id="KW-0560">Oxidoreductase</keyword>
<dbReference type="Pfam" id="PF01568">
    <property type="entry name" value="Molydop_binding"/>
    <property type="match status" value="1"/>
</dbReference>
<dbReference type="Pfam" id="PF00384">
    <property type="entry name" value="Molybdopterin"/>
    <property type="match status" value="1"/>
</dbReference>
<dbReference type="Gene3D" id="3.40.228.10">
    <property type="entry name" value="Dimethylsulfoxide Reductase, domain 2"/>
    <property type="match status" value="1"/>
</dbReference>
<evidence type="ECO:0000256" key="3">
    <source>
        <dbReference type="ARBA" id="ARBA00022505"/>
    </source>
</evidence>
<organism evidence="10 11">
    <name type="scientific">Actinomycetospora aurantiaca</name>
    <dbReference type="NCBI Taxonomy" id="3129233"/>
    <lineage>
        <taxon>Bacteria</taxon>
        <taxon>Bacillati</taxon>
        <taxon>Actinomycetota</taxon>
        <taxon>Actinomycetes</taxon>
        <taxon>Pseudonocardiales</taxon>
        <taxon>Pseudonocardiaceae</taxon>
        <taxon>Actinomycetospora</taxon>
    </lineage>
</organism>
<dbReference type="InterPro" id="IPR006657">
    <property type="entry name" value="MoPterin_dinucl-bd_dom"/>
</dbReference>
<comment type="caution">
    <text evidence="10">The sequence shown here is derived from an EMBL/GenBank/DDBJ whole genome shotgun (WGS) entry which is preliminary data.</text>
</comment>
<evidence type="ECO:0000313" key="10">
    <source>
        <dbReference type="EMBL" id="MEJ2869250.1"/>
    </source>
</evidence>
<dbReference type="Gene3D" id="3.40.50.740">
    <property type="match status" value="1"/>
</dbReference>
<dbReference type="SUPFAM" id="SSF53706">
    <property type="entry name" value="Formate dehydrogenase/DMSO reductase, domains 1-3"/>
    <property type="match status" value="1"/>
</dbReference>
<evidence type="ECO:0000256" key="6">
    <source>
        <dbReference type="ARBA" id="ARBA00023002"/>
    </source>
</evidence>
<gene>
    <name evidence="10" type="ORF">WCD74_15855</name>
</gene>
<dbReference type="InterPro" id="IPR009010">
    <property type="entry name" value="Asp_de-COase-like_dom_sf"/>
</dbReference>
<keyword evidence="5" id="KW-0574">Periplasm</keyword>
<dbReference type="Gene3D" id="2.40.40.20">
    <property type="match status" value="1"/>
</dbReference>
<keyword evidence="4" id="KW-0479">Metal-binding</keyword>
<dbReference type="PANTHER" id="PTHR43742:SF10">
    <property type="entry name" value="TRIMETHYLAMINE-N-OXIDE REDUCTASE 2"/>
    <property type="match status" value="1"/>
</dbReference>
<dbReference type="Proteomes" id="UP001385809">
    <property type="component" value="Unassembled WGS sequence"/>
</dbReference>
<keyword evidence="11" id="KW-1185">Reference proteome</keyword>
<evidence type="ECO:0000256" key="5">
    <source>
        <dbReference type="ARBA" id="ARBA00022764"/>
    </source>
</evidence>
<evidence type="ECO:0000256" key="2">
    <source>
        <dbReference type="ARBA" id="ARBA00010312"/>
    </source>
</evidence>
<dbReference type="Gene3D" id="3.90.55.10">
    <property type="entry name" value="Dimethylsulfoxide Reductase, domain 3"/>
    <property type="match status" value="1"/>
</dbReference>
<dbReference type="CDD" id="cd02793">
    <property type="entry name" value="MopB_CT_DMSOR-BSOR-TMAOR"/>
    <property type="match status" value="1"/>
</dbReference>
<comment type="similarity">
    <text evidence="2">Belongs to the prokaryotic molybdopterin-containing oxidoreductase family.</text>
</comment>
<evidence type="ECO:0000259" key="7">
    <source>
        <dbReference type="Pfam" id="PF00384"/>
    </source>
</evidence>
<accession>A0ABU8MRG3</accession>
<feature type="domain" description="Molybdopterin dinucleotide-binding" evidence="8">
    <location>
        <begin position="605"/>
        <end position="724"/>
    </location>
</feature>